<proteinExistence type="predicted"/>
<dbReference type="SUPFAM" id="SSF52467">
    <property type="entry name" value="DHS-like NAD/FAD-binding domain"/>
    <property type="match status" value="1"/>
</dbReference>
<keyword evidence="2" id="KW-1185">Reference proteome</keyword>
<name>A0A420E1E0_9FLAO</name>
<dbReference type="AlphaFoldDB" id="A0A420E1E0"/>
<sequence>MKKQNDIEEQVFKIVQKFLKNPPLIVWGSGATVSFGLPSMWSLNESLKKEITDFDTSNDNLEEELSKDKYREKLPQIKKTIWNEVNKADVSVLKKITSNETDTFNGIKLLIEKFIETHPKILNIVTTNYDRVLEHLLAYENICFTDGFEGKTLSAFDETNFQNKNIVNIVKVHGSLNWFNVNGEIRYLSNQITTEAPQIVVPSKNKFEETYNTPYRELIQKSDILINDTLSFLVIGFGFNDKHLTPKIQANIKKGVPLVLITKEITSNTFKELENAKKYILFEEAEIGKTRVIYKESNSTEKIEKIIQGDFWQLNKFMEIL</sequence>
<protein>
    <submittedName>
        <fullName evidence="1">SIR2-like protein</fullName>
    </submittedName>
</protein>
<organism evidence="1 2">
    <name type="scientific">Tenacibaculum lutimaris</name>
    <dbReference type="NCBI Taxonomy" id="285258"/>
    <lineage>
        <taxon>Bacteria</taxon>
        <taxon>Pseudomonadati</taxon>
        <taxon>Bacteroidota</taxon>
        <taxon>Flavobacteriia</taxon>
        <taxon>Flavobacteriales</taxon>
        <taxon>Flavobacteriaceae</taxon>
        <taxon>Tenacibaculum</taxon>
    </lineage>
</organism>
<dbReference type="InterPro" id="IPR029035">
    <property type="entry name" value="DHS-like_NAD/FAD-binding_dom"/>
</dbReference>
<evidence type="ECO:0000313" key="2">
    <source>
        <dbReference type="Proteomes" id="UP000285780"/>
    </source>
</evidence>
<dbReference type="Proteomes" id="UP000285780">
    <property type="component" value="Unassembled WGS sequence"/>
</dbReference>
<dbReference type="RefSeq" id="WP_170141634.1">
    <property type="nucleotide sequence ID" value="NZ_RAQM01000008.1"/>
</dbReference>
<dbReference type="EMBL" id="RAQM01000008">
    <property type="protein sequence ID" value="RKF03713.1"/>
    <property type="molecule type" value="Genomic_DNA"/>
</dbReference>
<dbReference type="Pfam" id="PF13289">
    <property type="entry name" value="SIR2_2"/>
    <property type="match status" value="1"/>
</dbReference>
<evidence type="ECO:0000313" key="1">
    <source>
        <dbReference type="EMBL" id="RKF03713.1"/>
    </source>
</evidence>
<comment type="caution">
    <text evidence="1">The sequence shown here is derived from an EMBL/GenBank/DDBJ whole genome shotgun (WGS) entry which is preliminary data.</text>
</comment>
<accession>A0A420E1E0</accession>
<gene>
    <name evidence="1" type="ORF">C8N26_1339</name>
</gene>
<reference evidence="1 2" key="1">
    <citation type="submission" date="2018-09" db="EMBL/GenBank/DDBJ databases">
        <title>Genomic Encyclopedia of Archaeal and Bacterial Type Strains, Phase II (KMG-II): from individual species to whole genera.</title>
        <authorList>
            <person name="Goeker M."/>
        </authorList>
    </citation>
    <scope>NUCLEOTIDE SEQUENCE [LARGE SCALE GENOMIC DNA]</scope>
    <source>
        <strain evidence="1 2">DSM 16505</strain>
    </source>
</reference>